<dbReference type="AlphaFoldDB" id="A0A094SRN1"/>
<feature type="transmembrane region" description="Helical" evidence="1">
    <location>
        <begin position="140"/>
        <end position="157"/>
    </location>
</feature>
<sequence length="158" mass="17349">MSLGLSLFRNTDSDMDDLVLVLHLVSTCIMVGVIWFVQLVHYPLLAVVPVESATQVAEKHQRWTGFVVGPPMAVEGVTTLLLWASTPSGVSWWLTWVNGAFLAVALLCTIFLSVPRHARMVAAPDAQVGRELVQTNWPRTIAWTMCGIFAAVMLVQGM</sequence>
<name>A0A094SRN1_9ZZZZ</name>
<organism evidence="2">
    <name type="scientific">freshwater metagenome</name>
    <dbReference type="NCBI Taxonomy" id="449393"/>
    <lineage>
        <taxon>unclassified sequences</taxon>
        <taxon>metagenomes</taxon>
        <taxon>ecological metagenomes</taxon>
    </lineage>
</organism>
<proteinExistence type="predicted"/>
<feature type="transmembrane region" description="Helical" evidence="1">
    <location>
        <begin position="63"/>
        <end position="84"/>
    </location>
</feature>
<protein>
    <recommendedName>
        <fullName evidence="3">DUF1772 domain-containing protein</fullName>
    </recommendedName>
</protein>
<keyword evidence="1" id="KW-1133">Transmembrane helix</keyword>
<evidence type="ECO:0008006" key="3">
    <source>
        <dbReference type="Google" id="ProtNLM"/>
    </source>
</evidence>
<comment type="caution">
    <text evidence="2">The sequence shown here is derived from an EMBL/GenBank/DDBJ whole genome shotgun (WGS) entry which is preliminary data.</text>
</comment>
<reference evidence="2" key="1">
    <citation type="submission" date="2014-06" db="EMBL/GenBank/DDBJ databases">
        <title>Key roles for freshwater Actinobacteria revealed by deep metagenomic sequencing.</title>
        <authorList>
            <person name="Ghai R."/>
            <person name="Mizuno C.M."/>
            <person name="Picazo A."/>
            <person name="Camacho A."/>
            <person name="Rodriguez-Valera F."/>
        </authorList>
    </citation>
    <scope>NUCLEOTIDE SEQUENCE</scope>
</reference>
<feature type="transmembrane region" description="Helical" evidence="1">
    <location>
        <begin position="20"/>
        <end position="42"/>
    </location>
</feature>
<keyword evidence="1" id="KW-0472">Membrane</keyword>
<accession>A0A094SRN1</accession>
<evidence type="ECO:0000256" key="1">
    <source>
        <dbReference type="SAM" id="Phobius"/>
    </source>
</evidence>
<evidence type="ECO:0000313" key="2">
    <source>
        <dbReference type="EMBL" id="KGA21408.1"/>
    </source>
</evidence>
<gene>
    <name evidence="2" type="ORF">GM51_2275</name>
</gene>
<keyword evidence="1" id="KW-0812">Transmembrane</keyword>
<dbReference type="EMBL" id="JNSL01000007">
    <property type="protein sequence ID" value="KGA21408.1"/>
    <property type="molecule type" value="Genomic_DNA"/>
</dbReference>
<feature type="transmembrane region" description="Helical" evidence="1">
    <location>
        <begin position="90"/>
        <end position="112"/>
    </location>
</feature>